<evidence type="ECO:0000313" key="1">
    <source>
        <dbReference type="EMBL" id="EIM77279.1"/>
    </source>
</evidence>
<dbReference type="SUPFAM" id="SSF53756">
    <property type="entry name" value="UDP-Glycosyltransferase/glycogen phosphorylase"/>
    <property type="match status" value="1"/>
</dbReference>
<gene>
    <name evidence="1" type="ORF">A3SI_06819</name>
</gene>
<sequence length="333" mass="38906">MCPSKPGLVDFLNHWEMDFISLGEMSWKPINFRSKVKLVYTIERLIYRFLSLGFDYPDSELFLKVKKQITSCTDKFDAVISIAVPYAIHWGVASVWSKIPAKNVAPVWIADCGDPFYGSENDSFKLPFYWAWVEKWFMRKADFIAVPTPTSHLGYFPEFHPKIKVISQGFKFEDYSFQVITKKNTTPVFAYAGLLIPNKRDPRAFCEYLLSTGKDFRFHIYTKNYTLLKRFNELAPDKFILHSFMPRVELLRKLKEEVDFVVNFENSGPRQTPSKLIDYILIDKPILSVNSSELDFQTINEFLEHDYGNALNIPDRDQYKIENVTSKFLDLID</sequence>
<evidence type="ECO:0008006" key="3">
    <source>
        <dbReference type="Google" id="ProtNLM"/>
    </source>
</evidence>
<comment type="caution">
    <text evidence="1">The sequence shown here is derived from an EMBL/GenBank/DDBJ whole genome shotgun (WGS) entry which is preliminary data.</text>
</comment>
<protein>
    <recommendedName>
        <fullName evidence="3">Glycosyltransferase subfamily 4-like N-terminal domain-containing protein</fullName>
    </recommendedName>
</protein>
<evidence type="ECO:0000313" key="2">
    <source>
        <dbReference type="Proteomes" id="UP000005551"/>
    </source>
</evidence>
<reference evidence="1 2" key="1">
    <citation type="submission" date="2012-05" db="EMBL/GenBank/DDBJ databases">
        <title>Genome sequence of Nitritalea halalkaliphila LW7.</title>
        <authorList>
            <person name="Jangir P.K."/>
            <person name="Singh A."/>
            <person name="Shivaji S."/>
            <person name="Sharma R."/>
        </authorList>
    </citation>
    <scope>NUCLEOTIDE SEQUENCE [LARGE SCALE GENOMIC DNA]</scope>
    <source>
        <strain evidence="1 2">LW7</strain>
    </source>
</reference>
<dbReference type="STRING" id="1189621.A3SI_06819"/>
<dbReference type="AlphaFoldDB" id="I5C627"/>
<dbReference type="Proteomes" id="UP000005551">
    <property type="component" value="Unassembled WGS sequence"/>
</dbReference>
<organism evidence="1 2">
    <name type="scientific">Nitritalea halalkaliphila LW7</name>
    <dbReference type="NCBI Taxonomy" id="1189621"/>
    <lineage>
        <taxon>Bacteria</taxon>
        <taxon>Pseudomonadati</taxon>
        <taxon>Bacteroidota</taxon>
        <taxon>Cytophagia</taxon>
        <taxon>Cytophagales</taxon>
        <taxon>Cyclobacteriaceae</taxon>
        <taxon>Nitritalea</taxon>
    </lineage>
</organism>
<accession>I5C627</accession>
<keyword evidence="2" id="KW-1185">Reference proteome</keyword>
<proteinExistence type="predicted"/>
<name>I5C627_9BACT</name>
<dbReference type="EMBL" id="AJYA01000015">
    <property type="protein sequence ID" value="EIM77279.1"/>
    <property type="molecule type" value="Genomic_DNA"/>
</dbReference>